<evidence type="ECO:0000313" key="4">
    <source>
        <dbReference type="EMBL" id="MSE04744.1"/>
    </source>
</evidence>
<dbReference type="EMBL" id="WKKZ01000048">
    <property type="protein sequence ID" value="MSE04744.1"/>
    <property type="molecule type" value="Genomic_DNA"/>
</dbReference>
<name>A0A6A8LLR1_9LACO</name>
<dbReference type="Pfam" id="PF07554">
    <property type="entry name" value="FIVAR"/>
    <property type="match status" value="2"/>
</dbReference>
<reference evidence="4 5" key="1">
    <citation type="submission" date="2019-11" db="EMBL/GenBank/DDBJ databases">
        <title>Draft Genome Sequence of Plant Growth-Promoting Rhizosphere-Associated Bacteria.</title>
        <authorList>
            <person name="Vasilyev I.Y."/>
            <person name="Radchenko V."/>
            <person name="Ilnitskaya E.V."/>
        </authorList>
    </citation>
    <scope>NUCLEOTIDE SEQUENCE [LARGE SCALE GENOMIC DNA]</scope>
    <source>
        <strain evidence="4 5">VRA_1sq_f</strain>
    </source>
</reference>
<feature type="domain" description="LysM" evidence="3">
    <location>
        <begin position="70"/>
        <end position="116"/>
    </location>
</feature>
<dbReference type="InterPro" id="IPR009063">
    <property type="entry name" value="Ig/albumin-bd_sf"/>
</dbReference>
<keyword evidence="1" id="KW-0175">Coiled coil</keyword>
<feature type="compositionally biased region" description="Low complexity" evidence="2">
    <location>
        <begin position="297"/>
        <end position="309"/>
    </location>
</feature>
<feature type="compositionally biased region" description="Low complexity" evidence="2">
    <location>
        <begin position="221"/>
        <end position="233"/>
    </location>
</feature>
<sequence>MNKLYQALIEKSYKVKLIKKGNHWVARGMTTFFIGSGILLFANTTNIQASDIWRANSPSEVAKRISNTDVTFTFKRGDTFWAVSQVLNIKYQTLMEWNGYKAGDEYNIPVGTVIRIRDNRLTIITPDGKSILDKKITDQDRIVPNQDKSSSFVKNGKNILKDKENNIKTETPQLVEDVPNKDKGKADSTESGTVTPTETEASKNIGNQGGSTTTPEEPVDQGNTGNQGGSTTTPEEPVDQGNTGNQGGSTTTPEEPVDQGNTGNQGGSTTTPEEPVDQGNTGNQGGSTTTPEEPVDQGNTGNQGGSTTSPEQPVDQGNTGNQGGSTTTPEEPVDQGNTGNQGGSTTTPEEPEKTSVDTAPLQNVLMASTDVESQPLYYNASSDKQIAYKQKIAEARELQFKSDLTVEEMNAAIEAVKNAKEQLNGAPTDFTEADKILEDYDKKDSNPYYHNASEESKKKYDDAIQQLQKLKNTVQVTQTQVNAAIDNINKAKAQLDGKVLSPNEQAKSDAIKAFEEDVKSYQEAIKYLPAGPYKDAAQQMLQIYGLNVLPSIKTYDVAGIKYNQQMLDTWINAYLQTFSKQLQDKKDLETQVNELQKLVNTRLTLYTEVKRANDFINQSKQMLDNPDKIYEYASQAETLKKVIAEANEAQDKADKIIADNDAKRKQAMDELLKLQTPGSSTYIQAVYKDHRFVSPIQDIIERTKLVNDTLPYMGNVYGGDPLDPEYSKYKTVSEYLEVGTPAYEKMIETVNRLKESIIKEMDQGLGYDITSKVKYRIKTLPTDEDVVALKPLINLADAFSNRALEDINRMRWAIGVNPLQMAPLSDKRKAMLIVHALAEYEAGQYQIKKDPRFTSSHLGTVAELLAPHTMTTGFNENVYPSTNKPIISNDFTPENFVDIGFKLELAEGLTHFGDNKGLDGHYINIISPVNEYFYGAMIVDSITPETDGFSAYDVSSTELFYGVADEAYKEMLKHYDEWPEVNPDTDLDKTNFG</sequence>
<feature type="compositionally biased region" description="Low complexity" evidence="2">
    <location>
        <begin position="316"/>
        <end position="328"/>
    </location>
</feature>
<evidence type="ECO:0000313" key="5">
    <source>
        <dbReference type="Proteomes" id="UP000437575"/>
    </source>
</evidence>
<dbReference type="SUPFAM" id="SSF46997">
    <property type="entry name" value="Bacterial immunoglobulin/albumin-binding domains"/>
    <property type="match status" value="2"/>
</dbReference>
<evidence type="ECO:0000256" key="2">
    <source>
        <dbReference type="SAM" id="MobiDB-lite"/>
    </source>
</evidence>
<feature type="compositionally biased region" description="Low complexity" evidence="2">
    <location>
        <begin position="240"/>
        <end position="252"/>
    </location>
</feature>
<dbReference type="SUPFAM" id="SSF54106">
    <property type="entry name" value="LysM domain"/>
    <property type="match status" value="1"/>
</dbReference>
<protein>
    <submittedName>
        <fullName evidence="4">LysM peptidoglycan-binding domain-containing protein</fullName>
    </submittedName>
</protein>
<dbReference type="Pfam" id="PF01476">
    <property type="entry name" value="LysM"/>
    <property type="match status" value="1"/>
</dbReference>
<accession>A0A6A8LLR1</accession>
<organism evidence="4 5">
    <name type="scientific">Ligilactobacillus salivarius</name>
    <dbReference type="NCBI Taxonomy" id="1624"/>
    <lineage>
        <taxon>Bacteria</taxon>
        <taxon>Bacillati</taxon>
        <taxon>Bacillota</taxon>
        <taxon>Bacilli</taxon>
        <taxon>Lactobacillales</taxon>
        <taxon>Lactobacillaceae</taxon>
        <taxon>Ligilactobacillus</taxon>
    </lineage>
</organism>
<dbReference type="Proteomes" id="UP000437575">
    <property type="component" value="Unassembled WGS sequence"/>
</dbReference>
<dbReference type="InterPro" id="IPR036779">
    <property type="entry name" value="LysM_dom_sf"/>
</dbReference>
<evidence type="ECO:0000256" key="1">
    <source>
        <dbReference type="SAM" id="Coils"/>
    </source>
</evidence>
<feature type="compositionally biased region" description="Low complexity" evidence="2">
    <location>
        <begin position="335"/>
        <end position="348"/>
    </location>
</feature>
<feature type="compositionally biased region" description="Low complexity" evidence="2">
    <location>
        <begin position="259"/>
        <end position="271"/>
    </location>
</feature>
<dbReference type="CDD" id="cd00118">
    <property type="entry name" value="LysM"/>
    <property type="match status" value="1"/>
</dbReference>
<evidence type="ECO:0000259" key="3">
    <source>
        <dbReference type="PROSITE" id="PS51782"/>
    </source>
</evidence>
<dbReference type="Gene3D" id="3.10.350.10">
    <property type="entry name" value="LysM domain"/>
    <property type="match status" value="1"/>
</dbReference>
<dbReference type="AlphaFoldDB" id="A0A6A8LLR1"/>
<feature type="coiled-coil region" evidence="1">
    <location>
        <begin position="453"/>
        <end position="494"/>
    </location>
</feature>
<feature type="compositionally biased region" description="Low complexity" evidence="2">
    <location>
        <begin position="278"/>
        <end position="290"/>
    </location>
</feature>
<proteinExistence type="predicted"/>
<feature type="region of interest" description="Disordered" evidence="2">
    <location>
        <begin position="142"/>
        <end position="367"/>
    </location>
</feature>
<dbReference type="InterPro" id="IPR018392">
    <property type="entry name" value="LysM"/>
</dbReference>
<comment type="caution">
    <text evidence="4">The sequence shown here is derived from an EMBL/GenBank/DDBJ whole genome shotgun (WGS) entry which is preliminary data.</text>
</comment>
<dbReference type="PROSITE" id="PS51782">
    <property type="entry name" value="LYSM"/>
    <property type="match status" value="1"/>
</dbReference>
<dbReference type="SMART" id="SM00257">
    <property type="entry name" value="LysM"/>
    <property type="match status" value="1"/>
</dbReference>
<feature type="compositionally biased region" description="Basic and acidic residues" evidence="2">
    <location>
        <begin position="178"/>
        <end position="188"/>
    </location>
</feature>
<feature type="coiled-coil region" evidence="1">
    <location>
        <begin position="632"/>
        <end position="666"/>
    </location>
</feature>
<gene>
    <name evidence="4" type="ORF">GKC34_02515</name>
</gene>
<feature type="compositionally biased region" description="Polar residues" evidence="2">
    <location>
        <begin position="189"/>
        <end position="215"/>
    </location>
</feature>
<dbReference type="Gene3D" id="1.20.120.1850">
    <property type="entry name" value="Ebh helix bundles repeating unit (S and A modules)"/>
    <property type="match status" value="2"/>
</dbReference>